<protein>
    <submittedName>
        <fullName evidence="1">Uncharacterized protein</fullName>
    </submittedName>
</protein>
<evidence type="ECO:0000313" key="1">
    <source>
        <dbReference type="EMBL" id="HIU40767.1"/>
    </source>
</evidence>
<dbReference type="GO" id="GO:0006355">
    <property type="term" value="P:regulation of DNA-templated transcription"/>
    <property type="evidence" value="ECO:0007669"/>
    <property type="project" value="InterPro"/>
</dbReference>
<comment type="caution">
    <text evidence="1">The sequence shown here is derived from an EMBL/GenBank/DDBJ whole genome shotgun (WGS) entry which is preliminary data.</text>
</comment>
<dbReference type="AlphaFoldDB" id="A0A9D1LJB7"/>
<evidence type="ECO:0000313" key="2">
    <source>
        <dbReference type="Proteomes" id="UP000824074"/>
    </source>
</evidence>
<reference evidence="1" key="2">
    <citation type="journal article" date="2021" name="PeerJ">
        <title>Extensive microbial diversity within the chicken gut microbiome revealed by metagenomics and culture.</title>
        <authorList>
            <person name="Gilroy R."/>
            <person name="Ravi A."/>
            <person name="Getino M."/>
            <person name="Pursley I."/>
            <person name="Horton D.L."/>
            <person name="Alikhan N.F."/>
            <person name="Baker D."/>
            <person name="Gharbi K."/>
            <person name="Hall N."/>
            <person name="Watson M."/>
            <person name="Adriaenssens E.M."/>
            <person name="Foster-Nyarko E."/>
            <person name="Jarju S."/>
            <person name="Secka A."/>
            <person name="Antonio M."/>
            <person name="Oren A."/>
            <person name="Chaudhuri R.R."/>
            <person name="La Ragione R."/>
            <person name="Hildebrand F."/>
            <person name="Pallen M.J."/>
        </authorList>
    </citation>
    <scope>NUCLEOTIDE SEQUENCE</scope>
    <source>
        <strain evidence="1">CHK193-30670</strain>
    </source>
</reference>
<sequence>MAFVPKSTKKKEPASYKSLYIKEKLIKEVEKIAKENNTSFNNVIISMIEQCLDKK</sequence>
<dbReference type="InterPro" id="IPR010985">
    <property type="entry name" value="Ribbon_hlx_hlx"/>
</dbReference>
<reference evidence="1" key="1">
    <citation type="submission" date="2020-10" db="EMBL/GenBank/DDBJ databases">
        <authorList>
            <person name="Gilroy R."/>
        </authorList>
    </citation>
    <scope>NUCLEOTIDE SEQUENCE</scope>
    <source>
        <strain evidence="1">CHK193-30670</strain>
    </source>
</reference>
<organism evidence="1 2">
    <name type="scientific">Candidatus Aphodocola excrementigallinarum</name>
    <dbReference type="NCBI Taxonomy" id="2840670"/>
    <lineage>
        <taxon>Bacteria</taxon>
        <taxon>Bacillati</taxon>
        <taxon>Bacillota</taxon>
        <taxon>Bacilli</taxon>
        <taxon>Candidatus Aphodocola</taxon>
    </lineage>
</organism>
<dbReference type="EMBL" id="DVMT01000056">
    <property type="protein sequence ID" value="HIU40767.1"/>
    <property type="molecule type" value="Genomic_DNA"/>
</dbReference>
<dbReference type="SUPFAM" id="SSF47598">
    <property type="entry name" value="Ribbon-helix-helix"/>
    <property type="match status" value="1"/>
</dbReference>
<proteinExistence type="predicted"/>
<name>A0A9D1LJB7_9FIRM</name>
<gene>
    <name evidence="1" type="ORF">IAB68_05655</name>
</gene>
<dbReference type="Proteomes" id="UP000824074">
    <property type="component" value="Unassembled WGS sequence"/>
</dbReference>
<accession>A0A9D1LJB7</accession>